<sequence>MTTPPSSLRLTGATVLRDGALQQRSVAFEDGRISKGPLPEVDLSGYLVLPGIVDLHGSAMERHRSPRPGDAVPLDTALRATDLEAAANGVTTAWLSQAWSWEGGDRAPDGAEALLRALDTFSRRALTDLRVQIRCETHTADTQDRLLSAVRRHGVDFVLFANTLDDAGLLAEVDPVRLAQWAALAGRTPEDHHAAVRAARAMRRDVPRFLCRLAEAFDTLGVSYGSLRDADGETREYHSQIGAKLCVFPARRTAAALARAVGDPVVLSAPELLRGETCPARAGGLELVRQRLCDALASDHHYPSLLQAAFRLVDEDVMDMPHAWSLVSAAPAEILRLPDRGVIDYGRRADLVVVNPRSRAVEATICEGRITHLAGEAAGRFLGSRARFRLAAE</sequence>
<dbReference type="GO" id="GO:0008448">
    <property type="term" value="F:N-acetylglucosamine-6-phosphate deacetylase activity"/>
    <property type="evidence" value="ECO:0007669"/>
    <property type="project" value="TreeGrafter"/>
</dbReference>
<name>A3K5I3_SAGS3</name>
<accession>A3K5I3</accession>
<evidence type="ECO:0000256" key="2">
    <source>
        <dbReference type="ARBA" id="ARBA00022801"/>
    </source>
</evidence>
<keyword evidence="4" id="KW-1185">Reference proteome</keyword>
<evidence type="ECO:0000256" key="1">
    <source>
        <dbReference type="ARBA" id="ARBA00010716"/>
    </source>
</evidence>
<dbReference type="InterPro" id="IPR032466">
    <property type="entry name" value="Metal_Hydrolase"/>
</dbReference>
<dbReference type="GO" id="GO:0006046">
    <property type="term" value="P:N-acetylglucosamine catabolic process"/>
    <property type="evidence" value="ECO:0007669"/>
    <property type="project" value="TreeGrafter"/>
</dbReference>
<dbReference type="PANTHER" id="PTHR11113">
    <property type="entry name" value="N-ACETYLGLUCOSAMINE-6-PHOSPHATE DEACETYLASE"/>
    <property type="match status" value="1"/>
</dbReference>
<reference evidence="3 4" key="1">
    <citation type="submission" date="2006-06" db="EMBL/GenBank/DDBJ databases">
        <authorList>
            <person name="Moran M.A."/>
            <person name="Ferriera S."/>
            <person name="Johnson J."/>
            <person name="Kravitz S."/>
            <person name="Beeson K."/>
            <person name="Sutton G."/>
            <person name="Rogers Y.-H."/>
            <person name="Friedman R."/>
            <person name="Frazier M."/>
            <person name="Venter J.C."/>
        </authorList>
    </citation>
    <scope>NUCLEOTIDE SEQUENCE [LARGE SCALE GENOMIC DNA]</scope>
    <source>
        <strain evidence="3 4">E-37</strain>
    </source>
</reference>
<gene>
    <name evidence="3" type="ORF">SSE37_21275</name>
</gene>
<organism evidence="3 4">
    <name type="scientific">Sagittula stellata (strain ATCC 700073 / DSM 11524 / E-37)</name>
    <dbReference type="NCBI Taxonomy" id="388399"/>
    <lineage>
        <taxon>Bacteria</taxon>
        <taxon>Pseudomonadati</taxon>
        <taxon>Pseudomonadota</taxon>
        <taxon>Alphaproteobacteria</taxon>
        <taxon>Rhodobacterales</taxon>
        <taxon>Roseobacteraceae</taxon>
        <taxon>Sagittula</taxon>
    </lineage>
</organism>
<dbReference type="EMBL" id="AAYA01000009">
    <property type="protein sequence ID" value="EBA07372.1"/>
    <property type="molecule type" value="Genomic_DNA"/>
</dbReference>
<dbReference type="InterPro" id="IPR011059">
    <property type="entry name" value="Metal-dep_hydrolase_composite"/>
</dbReference>
<dbReference type="Gene3D" id="2.30.40.10">
    <property type="entry name" value="Urease, subunit C, domain 1"/>
    <property type="match status" value="1"/>
</dbReference>
<dbReference type="NCBIfam" id="NF011987">
    <property type="entry name" value="PRK15446.2-3"/>
    <property type="match status" value="1"/>
</dbReference>
<dbReference type="AlphaFoldDB" id="A3K5I3"/>
<keyword evidence="2" id="KW-0378">Hydrolase</keyword>
<comment type="similarity">
    <text evidence="1">Belongs to the metallo-dependent hydrolases superfamily. NagA family.</text>
</comment>
<dbReference type="Gene3D" id="3.20.20.140">
    <property type="entry name" value="Metal-dependent hydrolases"/>
    <property type="match status" value="2"/>
</dbReference>
<dbReference type="eggNOG" id="COG3454">
    <property type="taxonomic scope" value="Bacteria"/>
</dbReference>
<dbReference type="OrthoDB" id="9785413at2"/>
<dbReference type="PANTHER" id="PTHR11113:SF14">
    <property type="entry name" value="N-ACETYLGLUCOSAMINE-6-PHOSPHATE DEACETYLASE"/>
    <property type="match status" value="1"/>
</dbReference>
<evidence type="ECO:0000313" key="4">
    <source>
        <dbReference type="Proteomes" id="UP000005713"/>
    </source>
</evidence>
<evidence type="ECO:0000313" key="3">
    <source>
        <dbReference type="EMBL" id="EBA07372.1"/>
    </source>
</evidence>
<protein>
    <submittedName>
        <fullName evidence="3">Alkylphosphonate utilization protein PhnM, putative</fullName>
    </submittedName>
</protein>
<dbReference type="SUPFAM" id="SSF51556">
    <property type="entry name" value="Metallo-dependent hydrolases"/>
    <property type="match status" value="1"/>
</dbReference>
<dbReference type="RefSeq" id="WP_005860319.1">
    <property type="nucleotide sequence ID" value="NZ_AAYA01000009.1"/>
</dbReference>
<dbReference type="Proteomes" id="UP000005713">
    <property type="component" value="Unassembled WGS sequence"/>
</dbReference>
<dbReference type="SUPFAM" id="SSF51338">
    <property type="entry name" value="Composite domain of metallo-dependent hydrolases"/>
    <property type="match status" value="1"/>
</dbReference>
<proteinExistence type="inferred from homology"/>
<comment type="caution">
    <text evidence="3">The sequence shown here is derived from an EMBL/GenBank/DDBJ whole genome shotgun (WGS) entry which is preliminary data.</text>
</comment>